<evidence type="ECO:0000256" key="11">
    <source>
        <dbReference type="ARBA" id="ARBA00025174"/>
    </source>
</evidence>
<evidence type="ECO:0000256" key="2">
    <source>
        <dbReference type="ARBA" id="ARBA00001933"/>
    </source>
</evidence>
<keyword evidence="15" id="KW-1185">Reference proteome</keyword>
<keyword evidence="8 13" id="KW-0808">Transferase</keyword>
<proteinExistence type="inferred from homology"/>
<dbReference type="AlphaFoldDB" id="A0A437J7P8"/>
<dbReference type="SUPFAM" id="SSF53756">
    <property type="entry name" value="UDP-Glycosyltransferase/glycogen phosphorylase"/>
    <property type="match status" value="1"/>
</dbReference>
<evidence type="ECO:0000313" key="14">
    <source>
        <dbReference type="EMBL" id="RVT41195.1"/>
    </source>
</evidence>
<name>A0A437J7P8_9SPHN</name>
<keyword evidence="7 13" id="KW-0328">Glycosyltransferase</keyword>
<dbReference type="FunFam" id="3.40.50.2000:FF:000003">
    <property type="entry name" value="Alpha-1,4 glucan phosphorylase"/>
    <property type="match status" value="1"/>
</dbReference>
<dbReference type="PANTHER" id="PTHR11468">
    <property type="entry name" value="GLYCOGEN PHOSPHORYLASE"/>
    <property type="match status" value="1"/>
</dbReference>
<dbReference type="PANTHER" id="PTHR11468:SF3">
    <property type="entry name" value="GLYCOGEN PHOSPHORYLASE, LIVER FORM"/>
    <property type="match status" value="1"/>
</dbReference>
<sequence>MPTETGVTASLPKPEPRQSDPTILAREIVERLTYRLGKDATAAQPHDWLHAVILSIRDRVIDAWISSTHKTYEEQGRRVYYLSLEFLIGRLMRDAVSNMELLEEMRQALASLNVDIDIIAELEPDAALGNGGLGRLAACFMESMATVDVPAYGYGIRYVNGMFRQEISDGWQVELPETWLTHGNPWEFERREASYEVGFGGLVDPAEDEDATPHQMVWRPAERVIATAFDTPIAGWRGKRVNTLRLWTAQPIDPILLDRFNAGDHVGALQESNRAESLTRVLYPADSSPAGQELRLRQEYFFSAASLQDIVRRHIQYFGDIRTLPDKAAIQLNDTHPAVSVAELMRVLLDQYGLDFDEAWDITRRTFSYTNHTLLPEALESWPVPLFERLLPRHMQIVYAINSRLLAEARRAGGFDDAAIGTISLIDEGGERRLRMGNLAFAGSHSINGVSALHTDLMKQTVFADFHRLYPTRINNKTNGVTFRRWLMQCNPGLFSLVREAIGDRFMDDAEGLRDLDAFAHDSAFQEKFLAVKRANKAHLAQVLRERVNARIDPAALFDIQIKRIHEYKRQLLNIVEAVSLYDQIRSHPERDWVPRVKLFGGKAASSYHNAKLIIKLANDVARVVNHDPAVQGLLKVQFVPNYNVSMAEIMIPAADLSEQISTAGMEASGTGNMKFAVNGALTIGTLDGANVEMRDHVGPDNILIFGLTAQEVADRRANGYAPRDVIEASCELSQALSAIRSGVFSPGQPDRYAGLIDGIYDHDWFMVAADFDSYAAAQRQADRLWNDKAAWASKAIYNVARMGWFSSDRTIREYARDIWKVLP</sequence>
<dbReference type="InterPro" id="IPR000811">
    <property type="entry name" value="Glyco_trans_35"/>
</dbReference>
<keyword evidence="9 12" id="KW-0663">Pyridoxal phosphate</keyword>
<evidence type="ECO:0000256" key="12">
    <source>
        <dbReference type="PIRSR" id="PIRSR000460-1"/>
    </source>
</evidence>
<protein>
    <recommendedName>
        <fullName evidence="13">Alpha-1,4 glucan phosphorylase</fullName>
        <ecNumber evidence="13">2.4.1.1</ecNumber>
    </recommendedName>
</protein>
<comment type="caution">
    <text evidence="14">The sequence shown here is derived from an EMBL/GenBank/DDBJ whole genome shotgun (WGS) entry which is preliminary data.</text>
</comment>
<dbReference type="GO" id="GO:0005737">
    <property type="term" value="C:cytoplasm"/>
    <property type="evidence" value="ECO:0007669"/>
    <property type="project" value="UniProtKB-SubCell"/>
</dbReference>
<dbReference type="EMBL" id="RZUL01000003">
    <property type="protein sequence ID" value="RVT41195.1"/>
    <property type="molecule type" value="Genomic_DNA"/>
</dbReference>
<dbReference type="Gene3D" id="3.40.50.2000">
    <property type="entry name" value="Glycogen Phosphorylase B"/>
    <property type="match status" value="2"/>
</dbReference>
<comment type="similarity">
    <text evidence="4 13">Belongs to the glycogen phosphorylase family.</text>
</comment>
<evidence type="ECO:0000256" key="7">
    <source>
        <dbReference type="ARBA" id="ARBA00022676"/>
    </source>
</evidence>
<evidence type="ECO:0000256" key="13">
    <source>
        <dbReference type="RuleBase" id="RU000587"/>
    </source>
</evidence>
<evidence type="ECO:0000256" key="5">
    <source>
        <dbReference type="ARBA" id="ARBA00022490"/>
    </source>
</evidence>
<dbReference type="OrthoDB" id="7229284at2"/>
<dbReference type="EC" id="2.4.1.1" evidence="13"/>
<comment type="cofactor">
    <cofactor evidence="2 13">
        <name>pyridoxal 5'-phosphate</name>
        <dbReference type="ChEBI" id="CHEBI:597326"/>
    </cofactor>
</comment>
<organism evidence="14 15">
    <name type="scientific">Sphingobium algorifonticola</name>
    <dbReference type="NCBI Taxonomy" id="2008318"/>
    <lineage>
        <taxon>Bacteria</taxon>
        <taxon>Pseudomonadati</taxon>
        <taxon>Pseudomonadota</taxon>
        <taxon>Alphaproteobacteria</taxon>
        <taxon>Sphingomonadales</taxon>
        <taxon>Sphingomonadaceae</taxon>
        <taxon>Sphingobium</taxon>
    </lineage>
</organism>
<dbReference type="GO" id="GO:0030170">
    <property type="term" value="F:pyridoxal phosphate binding"/>
    <property type="evidence" value="ECO:0007669"/>
    <property type="project" value="InterPro"/>
</dbReference>
<evidence type="ECO:0000256" key="9">
    <source>
        <dbReference type="ARBA" id="ARBA00022898"/>
    </source>
</evidence>
<dbReference type="InterPro" id="IPR011833">
    <property type="entry name" value="Glycg_phsphrylas"/>
</dbReference>
<dbReference type="RefSeq" id="WP_127691175.1">
    <property type="nucleotide sequence ID" value="NZ_RZUL01000003.1"/>
</dbReference>
<dbReference type="NCBIfam" id="TIGR02093">
    <property type="entry name" value="P_ylase"/>
    <property type="match status" value="1"/>
</dbReference>
<evidence type="ECO:0000256" key="10">
    <source>
        <dbReference type="ARBA" id="ARBA00023277"/>
    </source>
</evidence>
<keyword evidence="6" id="KW-0021">Allosteric enzyme</keyword>
<dbReference type="PIRSF" id="PIRSF000460">
    <property type="entry name" value="Pprylas_GlgP"/>
    <property type="match status" value="1"/>
</dbReference>
<comment type="function">
    <text evidence="11">Phosphorylase is an important allosteric enzyme in carbohydrate metabolism. Enzymes from different sources differ in their regulatory mechanisms and in their natural substrates. However, all known phosphorylases share catalytic and structural properties.</text>
</comment>
<dbReference type="Pfam" id="PF00343">
    <property type="entry name" value="Phosphorylase"/>
    <property type="match status" value="1"/>
</dbReference>
<dbReference type="CDD" id="cd04300">
    <property type="entry name" value="GT35_Glycogen_Phosphorylase"/>
    <property type="match status" value="1"/>
</dbReference>
<keyword evidence="10 13" id="KW-0119">Carbohydrate metabolism</keyword>
<reference evidence="14 15" key="1">
    <citation type="submission" date="2019-01" db="EMBL/GenBank/DDBJ databases">
        <authorList>
            <person name="Chen W.-M."/>
        </authorList>
    </citation>
    <scope>NUCLEOTIDE SEQUENCE [LARGE SCALE GENOMIC DNA]</scope>
    <source>
        <strain evidence="14 15">TLA-22</strain>
    </source>
</reference>
<accession>A0A437J7P8</accession>
<keyword evidence="5" id="KW-0963">Cytoplasm</keyword>
<evidence type="ECO:0000256" key="4">
    <source>
        <dbReference type="ARBA" id="ARBA00006047"/>
    </source>
</evidence>
<feature type="modified residue" description="N6-(pyridoxal phosphate)lysine" evidence="12">
    <location>
        <position position="675"/>
    </location>
</feature>
<comment type="catalytic activity">
    <reaction evidence="1 13">
        <text>[(1-&gt;4)-alpha-D-glucosyl](n) + phosphate = [(1-&gt;4)-alpha-D-glucosyl](n-1) + alpha-D-glucose 1-phosphate</text>
        <dbReference type="Rhea" id="RHEA:41732"/>
        <dbReference type="Rhea" id="RHEA-COMP:9584"/>
        <dbReference type="Rhea" id="RHEA-COMP:9586"/>
        <dbReference type="ChEBI" id="CHEBI:15444"/>
        <dbReference type="ChEBI" id="CHEBI:43474"/>
        <dbReference type="ChEBI" id="CHEBI:58601"/>
        <dbReference type="EC" id="2.4.1.1"/>
    </reaction>
</comment>
<comment type="subcellular location">
    <subcellularLocation>
        <location evidence="3">Cytoplasm</location>
    </subcellularLocation>
</comment>
<evidence type="ECO:0000256" key="3">
    <source>
        <dbReference type="ARBA" id="ARBA00004496"/>
    </source>
</evidence>
<dbReference type="FunFam" id="3.40.50.2000:FF:000153">
    <property type="entry name" value="Alpha-1,4 glucan phosphorylase"/>
    <property type="match status" value="1"/>
</dbReference>
<evidence type="ECO:0000256" key="1">
    <source>
        <dbReference type="ARBA" id="ARBA00001275"/>
    </source>
</evidence>
<gene>
    <name evidence="14" type="ORF">ENE74_10845</name>
</gene>
<dbReference type="GO" id="GO:0005980">
    <property type="term" value="P:glycogen catabolic process"/>
    <property type="evidence" value="ECO:0007669"/>
    <property type="project" value="TreeGrafter"/>
</dbReference>
<dbReference type="GO" id="GO:0008184">
    <property type="term" value="F:glycogen phosphorylase activity"/>
    <property type="evidence" value="ECO:0007669"/>
    <property type="project" value="InterPro"/>
</dbReference>
<dbReference type="Proteomes" id="UP000282977">
    <property type="component" value="Unassembled WGS sequence"/>
</dbReference>
<comment type="function">
    <text evidence="13">Allosteric enzyme that catalyzes the rate-limiting step in glycogen catabolism, the phosphorolytic cleavage of glycogen to produce glucose-1-phosphate, and plays a central role in maintaining cellular and organismal glucose homeostasis.</text>
</comment>
<evidence type="ECO:0000313" key="15">
    <source>
        <dbReference type="Proteomes" id="UP000282977"/>
    </source>
</evidence>
<evidence type="ECO:0000256" key="8">
    <source>
        <dbReference type="ARBA" id="ARBA00022679"/>
    </source>
</evidence>
<evidence type="ECO:0000256" key="6">
    <source>
        <dbReference type="ARBA" id="ARBA00022533"/>
    </source>
</evidence>